<evidence type="ECO:0000313" key="2">
    <source>
        <dbReference type="EMBL" id="MBA9005696.1"/>
    </source>
</evidence>
<dbReference type="InterPro" id="IPR025296">
    <property type="entry name" value="DUF4158"/>
</dbReference>
<keyword evidence="3" id="KW-1185">Reference proteome</keyword>
<reference evidence="2 3" key="1">
    <citation type="submission" date="2020-08" db="EMBL/GenBank/DDBJ databases">
        <title>Sequencing the genomes of 1000 actinobacteria strains.</title>
        <authorList>
            <person name="Klenk H.-P."/>
        </authorList>
    </citation>
    <scope>NUCLEOTIDE SEQUENCE [LARGE SCALE GENOMIC DNA]</scope>
    <source>
        <strain evidence="2 3">DSM 45823</strain>
    </source>
</reference>
<sequence>MADTPLEVPAEVIGFAAEQVGVERECAPEYLTRPKTAYEHSWEIRDLLGLSEFSDREQEVRAFVAARVWATTEGPRALFDRAVVHMLEAGILLPAGITTLTRLISEVRRAENWRLYGLLADRTPMETTAALRELLLVPAGMRVSELERLRTAPVKASSRVLVKELGRVSEIAELGAGKVEVDLVPPVKLAALARHGMASKAPTLRDLEDRRQTATLLATVRHLETSSIDDALDVLDLLVTSNLLARAEREGKAEQLRTLPKLRSAARQVASAMEVVMGTPQATEDRLVSLAEVWNAIEEVVPREKLAAAVETIAAFIPQTDDDAAAAWRAELVKRYRTVQHFIELLLEVIDFRAVEAGQQVLAMVRTAAAMAKARRKYARGDVAAHEELITGSWRPLVFANPDLPAGQVDKAAFVLCAVMHLHQALRRRDVFAAGADRWSDPRARLLEGPRWEAARPRVLASLELETEPAGHLAELASALEGAYTRVLDGLGGNTAVQFVGGRLQIEKLGPVAEPPLMKEFRVLVDGMLPRLDFPELLLEVFDRTGLPADFTHISGADSRWRTSRSACAA</sequence>
<dbReference type="Pfam" id="PF13700">
    <property type="entry name" value="DUF4158"/>
    <property type="match status" value="1"/>
</dbReference>
<gene>
    <name evidence="2" type="ORF">HNR21_004578</name>
</gene>
<dbReference type="EMBL" id="JACJII010000001">
    <property type="protein sequence ID" value="MBA9005696.1"/>
    <property type="molecule type" value="Genomic_DNA"/>
</dbReference>
<dbReference type="Proteomes" id="UP000539313">
    <property type="component" value="Unassembled WGS sequence"/>
</dbReference>
<proteinExistence type="predicted"/>
<accession>A0A7W3N184</accession>
<organism evidence="2 3">
    <name type="scientific">Thermomonospora cellulosilytica</name>
    <dbReference type="NCBI Taxonomy" id="1411118"/>
    <lineage>
        <taxon>Bacteria</taxon>
        <taxon>Bacillati</taxon>
        <taxon>Actinomycetota</taxon>
        <taxon>Actinomycetes</taxon>
        <taxon>Streptosporangiales</taxon>
        <taxon>Thermomonosporaceae</taxon>
        <taxon>Thermomonospora</taxon>
    </lineage>
</organism>
<evidence type="ECO:0000259" key="1">
    <source>
        <dbReference type="Pfam" id="PF13700"/>
    </source>
</evidence>
<protein>
    <recommendedName>
        <fullName evidence="1">DUF4158 domain-containing protein</fullName>
    </recommendedName>
</protein>
<dbReference type="AlphaFoldDB" id="A0A7W3N184"/>
<comment type="caution">
    <text evidence="2">The sequence shown here is derived from an EMBL/GenBank/DDBJ whole genome shotgun (WGS) entry which is preliminary data.</text>
</comment>
<evidence type="ECO:0000313" key="3">
    <source>
        <dbReference type="Proteomes" id="UP000539313"/>
    </source>
</evidence>
<feature type="domain" description="DUF4158" evidence="1">
    <location>
        <begin position="4"/>
        <end position="107"/>
    </location>
</feature>
<name>A0A7W3N184_9ACTN</name>